<dbReference type="SMART" id="SM00327">
    <property type="entry name" value="VWA"/>
    <property type="match status" value="1"/>
</dbReference>
<reference evidence="5" key="2">
    <citation type="submission" date="2025-08" db="UniProtKB">
        <authorList>
            <consortium name="Ensembl"/>
        </authorList>
    </citation>
    <scope>IDENTIFICATION</scope>
</reference>
<keyword evidence="6" id="KW-1185">Reference proteome</keyword>
<dbReference type="PANTHER" id="PTHR24020:SF87">
    <property type="entry name" value="COLLAGEN ALPHA-1(VI) CHAIN-LIKE"/>
    <property type="match status" value="1"/>
</dbReference>
<dbReference type="InterPro" id="IPR035976">
    <property type="entry name" value="Sushi/SCR/CCP_sf"/>
</dbReference>
<evidence type="ECO:0000313" key="5">
    <source>
        <dbReference type="Ensembl" id="ENSCSAVP00000015323.1"/>
    </source>
</evidence>
<evidence type="ECO:0000256" key="1">
    <source>
        <dbReference type="ARBA" id="ARBA00023157"/>
    </source>
</evidence>
<dbReference type="Gene3D" id="3.40.50.410">
    <property type="entry name" value="von Willebrand factor, type A domain"/>
    <property type="match status" value="1"/>
</dbReference>
<dbReference type="Pfam" id="PF00084">
    <property type="entry name" value="Sushi"/>
    <property type="match status" value="2"/>
</dbReference>
<protein>
    <recommendedName>
        <fullName evidence="7">VWFA domain-containing protein</fullName>
    </recommendedName>
</protein>
<dbReference type="Pfam" id="PF00092">
    <property type="entry name" value="VWA"/>
    <property type="match status" value="1"/>
</dbReference>
<dbReference type="InterPro" id="IPR000436">
    <property type="entry name" value="Sushi_SCR_CCP_dom"/>
</dbReference>
<dbReference type="Gene3D" id="2.10.70.10">
    <property type="entry name" value="Complement Module, domain 1"/>
    <property type="match status" value="2"/>
</dbReference>
<proteinExistence type="predicted"/>
<dbReference type="SUPFAM" id="SSF53300">
    <property type="entry name" value="vWA-like"/>
    <property type="match status" value="1"/>
</dbReference>
<keyword evidence="2" id="KW-0768">Sushi</keyword>
<dbReference type="OMA" id="CERIKCN"/>
<dbReference type="HOGENOM" id="CLU_008905_3_0_1"/>
<dbReference type="PANTHER" id="PTHR24020">
    <property type="entry name" value="COLLAGEN ALPHA"/>
    <property type="match status" value="1"/>
</dbReference>
<dbReference type="SUPFAM" id="SSF57535">
    <property type="entry name" value="Complement control module/SCR domain"/>
    <property type="match status" value="1"/>
</dbReference>
<dbReference type="GeneTree" id="ENSGT00940000163557"/>
<evidence type="ECO:0000259" key="4">
    <source>
        <dbReference type="PROSITE" id="PS50923"/>
    </source>
</evidence>
<comment type="caution">
    <text evidence="2">Lacks conserved residue(s) required for the propagation of feature annotation.</text>
</comment>
<evidence type="ECO:0000313" key="6">
    <source>
        <dbReference type="Proteomes" id="UP000007875"/>
    </source>
</evidence>
<dbReference type="InParanoid" id="H2ZCK7"/>
<feature type="domain" description="Sushi" evidence="4">
    <location>
        <begin position="98"/>
        <end position="158"/>
    </location>
</feature>
<dbReference type="Ensembl" id="ENSCSAVT00000015499.1">
    <property type="protein sequence ID" value="ENSCSAVP00000015323.1"/>
    <property type="gene ID" value="ENSCSAVG00000008990.1"/>
</dbReference>
<reference evidence="5" key="3">
    <citation type="submission" date="2025-09" db="UniProtKB">
        <authorList>
            <consortium name="Ensembl"/>
        </authorList>
    </citation>
    <scope>IDENTIFICATION</scope>
</reference>
<dbReference type="InterPro" id="IPR036465">
    <property type="entry name" value="vWFA_dom_sf"/>
</dbReference>
<dbReference type="InterPro" id="IPR002035">
    <property type="entry name" value="VWF_A"/>
</dbReference>
<dbReference type="eggNOG" id="KOG1217">
    <property type="taxonomic scope" value="Eukaryota"/>
</dbReference>
<evidence type="ECO:0008006" key="7">
    <source>
        <dbReference type="Google" id="ProtNLM"/>
    </source>
</evidence>
<keyword evidence="1 2" id="KW-1015">Disulfide bond</keyword>
<dbReference type="STRING" id="51511.ENSCSAVP00000015323"/>
<sequence>MVGPAVKLCEDDGNGDNLGAWNITDDTTCQPIVCLPRHTAPANGAMTCSNDNLLNSVCTFSCSDGYAVVGSPTSTCNDDGNGDASGVWSTQAPTCERIKCNDVSTLRNGVVTCTDGHYVHSVCTYKCTSPMVLYPENHNTTTCLSDTTWSLPPPCCTKACPPNAVVDLVIVLDSSSSVKGANWGTMKTFVKNIVGTLNVSPTGVRVGAFKYSENVDTSSQMFLNQTTNLRNFYRSFNQIKYKGQGTKTGKALRHAKDVILAAGAGNRPGVTDVLLTITDGRAQDDVLTVSNELRAMGVKTFVVGVIPGNGLPIGDQHLLDIAGSQDRVFKATGGFSDLTDAFASKLSQAICSHQCPA</sequence>
<dbReference type="PROSITE" id="PS50923">
    <property type="entry name" value="SUSHI"/>
    <property type="match status" value="2"/>
</dbReference>
<dbReference type="eggNOG" id="KOG4297">
    <property type="taxonomic scope" value="Eukaryota"/>
</dbReference>
<dbReference type="AlphaFoldDB" id="H2ZCK7"/>
<name>H2ZCK7_CIOSA</name>
<feature type="domain" description="VWFA" evidence="3">
    <location>
        <begin position="167"/>
        <end position="346"/>
    </location>
</feature>
<organism evidence="5 6">
    <name type="scientific">Ciona savignyi</name>
    <name type="common">Pacific transparent sea squirt</name>
    <dbReference type="NCBI Taxonomy" id="51511"/>
    <lineage>
        <taxon>Eukaryota</taxon>
        <taxon>Metazoa</taxon>
        <taxon>Chordata</taxon>
        <taxon>Tunicata</taxon>
        <taxon>Ascidiacea</taxon>
        <taxon>Phlebobranchia</taxon>
        <taxon>Cionidae</taxon>
        <taxon>Ciona</taxon>
    </lineage>
</organism>
<evidence type="ECO:0000259" key="3">
    <source>
        <dbReference type="PROSITE" id="PS50234"/>
    </source>
</evidence>
<feature type="domain" description="Sushi" evidence="4">
    <location>
        <begin position="27"/>
        <end position="97"/>
    </location>
</feature>
<dbReference type="Proteomes" id="UP000007875">
    <property type="component" value="Unassembled WGS sequence"/>
</dbReference>
<dbReference type="CDD" id="cd00033">
    <property type="entry name" value="CCP"/>
    <property type="match status" value="2"/>
</dbReference>
<dbReference type="PROSITE" id="PS50234">
    <property type="entry name" value="VWFA"/>
    <property type="match status" value="1"/>
</dbReference>
<accession>H2ZCK7</accession>
<feature type="disulfide bond" evidence="2">
    <location>
        <begin position="100"/>
        <end position="143"/>
    </location>
</feature>
<dbReference type="PRINTS" id="PR00453">
    <property type="entry name" value="VWFADOMAIN"/>
</dbReference>
<reference evidence="6" key="1">
    <citation type="submission" date="2003-08" db="EMBL/GenBank/DDBJ databases">
        <authorList>
            <person name="Birren B."/>
            <person name="Nusbaum C."/>
            <person name="Abebe A."/>
            <person name="Abouelleil A."/>
            <person name="Adekoya E."/>
            <person name="Ait-zahra M."/>
            <person name="Allen N."/>
            <person name="Allen T."/>
            <person name="An P."/>
            <person name="Anderson M."/>
            <person name="Anderson S."/>
            <person name="Arachchi H."/>
            <person name="Armbruster J."/>
            <person name="Bachantsang P."/>
            <person name="Baldwin J."/>
            <person name="Barry A."/>
            <person name="Bayul T."/>
            <person name="Blitshsteyn B."/>
            <person name="Bloom T."/>
            <person name="Blye J."/>
            <person name="Boguslavskiy L."/>
            <person name="Borowsky M."/>
            <person name="Boukhgalter B."/>
            <person name="Brunache A."/>
            <person name="Butler J."/>
            <person name="Calixte N."/>
            <person name="Calvo S."/>
            <person name="Camarata J."/>
            <person name="Campo K."/>
            <person name="Chang J."/>
            <person name="Cheshatsang Y."/>
            <person name="Citroen M."/>
            <person name="Collymore A."/>
            <person name="Considine T."/>
            <person name="Cook A."/>
            <person name="Cooke P."/>
            <person name="Corum B."/>
            <person name="Cuomo C."/>
            <person name="David R."/>
            <person name="Dawoe T."/>
            <person name="Degray S."/>
            <person name="Dodge S."/>
            <person name="Dooley K."/>
            <person name="Dorje P."/>
            <person name="Dorjee K."/>
            <person name="Dorris L."/>
            <person name="Duffey N."/>
            <person name="Dupes A."/>
            <person name="Elkins T."/>
            <person name="Engels R."/>
            <person name="Erickson J."/>
            <person name="Farina A."/>
            <person name="Faro S."/>
            <person name="Ferreira P."/>
            <person name="Fischer H."/>
            <person name="Fitzgerald M."/>
            <person name="Foley K."/>
            <person name="Gage D."/>
            <person name="Galagan J."/>
            <person name="Gearin G."/>
            <person name="Gnerre S."/>
            <person name="Gnirke A."/>
            <person name="Goyette A."/>
            <person name="Graham J."/>
            <person name="Grandbois E."/>
            <person name="Gyaltsen K."/>
            <person name="Hafez N."/>
            <person name="Hagopian D."/>
            <person name="Hagos B."/>
            <person name="Hall J."/>
            <person name="Hatcher B."/>
            <person name="Heller A."/>
            <person name="Higgins H."/>
            <person name="Honan T."/>
            <person name="Horn A."/>
            <person name="Houde N."/>
            <person name="Hughes L."/>
            <person name="Hulme W."/>
            <person name="Husby E."/>
            <person name="Iliev I."/>
            <person name="Jaffe D."/>
            <person name="Jones C."/>
            <person name="Kamal M."/>
            <person name="Kamat A."/>
            <person name="Kamvysselis M."/>
            <person name="Karlsson E."/>
            <person name="Kells C."/>
            <person name="Kieu A."/>
            <person name="Kisner P."/>
            <person name="Kodira C."/>
            <person name="Kulbokas E."/>
            <person name="Labutti K."/>
            <person name="Lama D."/>
            <person name="Landers T."/>
            <person name="Leger J."/>
            <person name="Levine S."/>
            <person name="Lewis D."/>
            <person name="Lewis T."/>
            <person name="Lindblad-toh K."/>
            <person name="Liu X."/>
            <person name="Lokyitsang T."/>
            <person name="Lokyitsang Y."/>
            <person name="Lucien O."/>
            <person name="Lui A."/>
            <person name="Ma L.J."/>
            <person name="Mabbitt R."/>
            <person name="Macdonald J."/>
            <person name="Maclean C."/>
            <person name="Major J."/>
            <person name="Manning J."/>
            <person name="Marabella R."/>
            <person name="Maru K."/>
            <person name="Matthews C."/>
            <person name="Mauceli E."/>
            <person name="Mccarthy M."/>
            <person name="Mcdonough S."/>
            <person name="Mcghee T."/>
            <person name="Meldrim J."/>
            <person name="Meneus L."/>
            <person name="Mesirov J."/>
            <person name="Mihalev A."/>
            <person name="Mihova T."/>
            <person name="Mikkelsen T."/>
            <person name="Mlenga V."/>
            <person name="Moru K."/>
            <person name="Mozes J."/>
            <person name="Mulrain L."/>
            <person name="Munson G."/>
            <person name="Naylor J."/>
            <person name="Newes C."/>
            <person name="Nguyen C."/>
            <person name="Nguyen N."/>
            <person name="Nguyen T."/>
            <person name="Nicol R."/>
            <person name="Nielsen C."/>
            <person name="Nizzari M."/>
            <person name="Norbu C."/>
            <person name="Norbu N."/>
            <person name="O'donnell P."/>
            <person name="Okoawo O."/>
            <person name="O'leary S."/>
            <person name="Omotosho B."/>
            <person name="O'neill K."/>
            <person name="Osman S."/>
            <person name="Parker S."/>
            <person name="Perrin D."/>
            <person name="Phunkhang P."/>
            <person name="Piqani B."/>
            <person name="Purcell S."/>
            <person name="Rachupka T."/>
            <person name="Ramasamy U."/>
            <person name="Rameau R."/>
            <person name="Ray V."/>
            <person name="Raymond C."/>
            <person name="Retta R."/>
            <person name="Richardson S."/>
            <person name="Rise C."/>
            <person name="Rodriguez J."/>
            <person name="Rogers J."/>
            <person name="Rogov P."/>
            <person name="Rutman M."/>
            <person name="Schupbach R."/>
            <person name="Seaman C."/>
            <person name="Settipalli S."/>
            <person name="Sharpe T."/>
            <person name="Sheridan J."/>
            <person name="Sherpa N."/>
            <person name="Shi J."/>
            <person name="Smirnov S."/>
            <person name="Smith C."/>
            <person name="Sougnez C."/>
            <person name="Spencer B."/>
            <person name="Stalker J."/>
            <person name="Stange-thomann N."/>
            <person name="Stavropoulos S."/>
            <person name="Stetson K."/>
            <person name="Stone C."/>
            <person name="Stone S."/>
            <person name="Stubbs M."/>
            <person name="Talamas J."/>
            <person name="Tchuinga P."/>
            <person name="Tenzing P."/>
            <person name="Tesfaye S."/>
            <person name="Theodore J."/>
            <person name="Thoulutsang Y."/>
            <person name="Topham K."/>
            <person name="Towey S."/>
            <person name="Tsamla T."/>
            <person name="Tsomo N."/>
            <person name="Vallee D."/>
            <person name="Vassiliev H."/>
            <person name="Venkataraman V."/>
            <person name="Vinson J."/>
            <person name="Vo A."/>
            <person name="Wade C."/>
            <person name="Wang S."/>
            <person name="Wangchuk T."/>
            <person name="Wangdi T."/>
            <person name="Whittaker C."/>
            <person name="Wilkinson J."/>
            <person name="Wu Y."/>
            <person name="Wyman D."/>
            <person name="Yadav S."/>
            <person name="Yang S."/>
            <person name="Yang X."/>
            <person name="Yeager S."/>
            <person name="Yee E."/>
            <person name="Young G."/>
            <person name="Zainoun J."/>
            <person name="Zembeck L."/>
            <person name="Zimmer A."/>
            <person name="Zody M."/>
            <person name="Lander E."/>
        </authorList>
    </citation>
    <scope>NUCLEOTIDE SEQUENCE [LARGE SCALE GENOMIC DNA]</scope>
</reference>
<dbReference type="SMART" id="SM00032">
    <property type="entry name" value="CCP"/>
    <property type="match status" value="2"/>
</dbReference>
<evidence type="ECO:0000256" key="2">
    <source>
        <dbReference type="PROSITE-ProRule" id="PRU00302"/>
    </source>
</evidence>
<dbReference type="InterPro" id="IPR050525">
    <property type="entry name" value="ECM_Assembly_Org"/>
</dbReference>